<gene>
    <name evidence="2" type="ORF">AAC691_02775</name>
</gene>
<organism evidence="2 3">
    <name type="scientific">Nguyenibacter vanlangensis</name>
    <dbReference type="NCBI Taxonomy" id="1216886"/>
    <lineage>
        <taxon>Bacteria</taxon>
        <taxon>Pseudomonadati</taxon>
        <taxon>Pseudomonadota</taxon>
        <taxon>Alphaproteobacteria</taxon>
        <taxon>Acetobacterales</taxon>
        <taxon>Acetobacteraceae</taxon>
        <taxon>Nguyenibacter</taxon>
    </lineage>
</organism>
<dbReference type="PROSITE" id="PS51186">
    <property type="entry name" value="GNAT"/>
    <property type="match status" value="1"/>
</dbReference>
<evidence type="ECO:0000313" key="3">
    <source>
        <dbReference type="Proteomes" id="UP001449795"/>
    </source>
</evidence>
<proteinExistence type="predicted"/>
<name>A0ABZ3D6I6_9PROT</name>
<sequence>MYGQTIAIREAVEADTVWIRPFLESRWGDATMVVSDVRVDLMKVPALIAGNNEGLLTYRVVDDEVEILSLDAIVAQKGVGTALVTHLCDSFRELGSKAIIVSTTNDNLDGLRFYQTRGFQITEVRCGAIGKARLIKASIPLTGAYGIPVSDEIKLRRPL</sequence>
<dbReference type="InterPro" id="IPR016181">
    <property type="entry name" value="Acyl_CoA_acyltransferase"/>
</dbReference>
<evidence type="ECO:0000313" key="2">
    <source>
        <dbReference type="EMBL" id="XAE43403.1"/>
    </source>
</evidence>
<dbReference type="SUPFAM" id="SSF55729">
    <property type="entry name" value="Acyl-CoA N-acyltransferases (Nat)"/>
    <property type="match status" value="1"/>
</dbReference>
<dbReference type="RefSeq" id="WP_342628867.1">
    <property type="nucleotide sequence ID" value="NZ_CP152276.1"/>
</dbReference>
<dbReference type="Pfam" id="PF00583">
    <property type="entry name" value="Acetyltransf_1"/>
    <property type="match status" value="1"/>
</dbReference>
<dbReference type="InterPro" id="IPR000182">
    <property type="entry name" value="GNAT_dom"/>
</dbReference>
<feature type="domain" description="N-acetyltransferase" evidence="1">
    <location>
        <begin position="6"/>
        <end position="140"/>
    </location>
</feature>
<dbReference type="Gene3D" id="3.40.630.30">
    <property type="match status" value="1"/>
</dbReference>
<dbReference type="Proteomes" id="UP001449795">
    <property type="component" value="Chromosome"/>
</dbReference>
<keyword evidence="3" id="KW-1185">Reference proteome</keyword>
<reference evidence="2 3" key="1">
    <citation type="submission" date="2024-04" db="EMBL/GenBank/DDBJ databases">
        <title>Complete genome sequence of Nguyenibacter vanlangesis HBCM-1154, a strain capable of nitrogen fixation, IAA production, and phosphorus solubilization isolated from sugarcane soil.</title>
        <authorList>
            <person name="MY HANH P."/>
        </authorList>
    </citation>
    <scope>NUCLEOTIDE SEQUENCE [LARGE SCALE GENOMIC DNA]</scope>
    <source>
        <strain evidence="2 3">HBCM 1154</strain>
    </source>
</reference>
<protein>
    <submittedName>
        <fullName evidence="2">GNAT family N-acetyltransferase</fullName>
    </submittedName>
</protein>
<dbReference type="EMBL" id="CP152276">
    <property type="protein sequence ID" value="XAE43403.1"/>
    <property type="molecule type" value="Genomic_DNA"/>
</dbReference>
<accession>A0ABZ3D6I6</accession>
<evidence type="ECO:0000259" key="1">
    <source>
        <dbReference type="PROSITE" id="PS51186"/>
    </source>
</evidence>